<dbReference type="AlphaFoldDB" id="A0A062XVP8"/>
<dbReference type="Proteomes" id="UP000027284">
    <property type="component" value="Unassembled WGS sequence"/>
</dbReference>
<comment type="caution">
    <text evidence="2">The sequence shown here is derived from an EMBL/GenBank/DDBJ whole genome shotgun (WGS) entry which is preliminary data.</text>
</comment>
<evidence type="ECO:0000313" key="3">
    <source>
        <dbReference type="Proteomes" id="UP000027284"/>
    </source>
</evidence>
<organism evidence="2 3">
    <name type="scientific">Thermoanaerobaculum aquaticum</name>
    <dbReference type="NCBI Taxonomy" id="1312852"/>
    <lineage>
        <taxon>Bacteria</taxon>
        <taxon>Pseudomonadati</taxon>
        <taxon>Acidobacteriota</taxon>
        <taxon>Thermoanaerobaculia</taxon>
        <taxon>Thermoanaerobaculales</taxon>
        <taxon>Thermoanaerobaculaceae</taxon>
        <taxon>Thermoanaerobaculum</taxon>
    </lineage>
</organism>
<feature type="domain" description="Transcription factor zinc-finger" evidence="1">
    <location>
        <begin position="2"/>
        <end position="39"/>
    </location>
</feature>
<gene>
    <name evidence="2" type="ORF">EG19_03685</name>
</gene>
<name>A0A062XVP8_9BACT</name>
<dbReference type="OrthoDB" id="9814037at2"/>
<evidence type="ECO:0000259" key="1">
    <source>
        <dbReference type="Pfam" id="PF13453"/>
    </source>
</evidence>
<dbReference type="InterPro" id="IPR027392">
    <property type="entry name" value="TF_Znf"/>
</dbReference>
<protein>
    <recommendedName>
        <fullName evidence="1">Transcription factor zinc-finger domain-containing protein</fullName>
    </recommendedName>
</protein>
<accession>A0A062XVP8</accession>
<dbReference type="RefSeq" id="WP_038046272.1">
    <property type="nucleotide sequence ID" value="NZ_JMFG01000002.1"/>
</dbReference>
<reference evidence="2 3" key="1">
    <citation type="submission" date="2014-04" db="EMBL/GenBank/DDBJ databases">
        <title>The Genome Sequence of Thermoanaerobaculum aquaticum MP-01, The First Cultivated Group 23 Acidobacterium.</title>
        <authorList>
            <person name="Stamps B.W."/>
            <person name="Losey N.A."/>
            <person name="Lawson P.A."/>
            <person name="Stevenson B.S."/>
        </authorList>
    </citation>
    <scope>NUCLEOTIDE SEQUENCE [LARGE SCALE GENOMIC DNA]</scope>
    <source>
        <strain evidence="2 3">MP-01</strain>
    </source>
</reference>
<sequence>MHCPACRSELVVVEREGVELDWCPFCRGLWFDSGELEAVEATLGVSFPPLAGERSAGRRPCPRCDKPMDVVSVPGSPALSVDACSQGHGWWFDAGELATLAERDGGTSGDVISFLGEKLRRKS</sequence>
<keyword evidence="3" id="KW-1185">Reference proteome</keyword>
<evidence type="ECO:0000313" key="2">
    <source>
        <dbReference type="EMBL" id="KDA54913.1"/>
    </source>
</evidence>
<feature type="domain" description="Transcription factor zinc-finger" evidence="1">
    <location>
        <begin position="61"/>
        <end position="103"/>
    </location>
</feature>
<dbReference type="Pfam" id="PF13453">
    <property type="entry name" value="Zn_ribbon_TFIIB"/>
    <property type="match status" value="2"/>
</dbReference>
<dbReference type="EMBL" id="JMFG01000002">
    <property type="protein sequence ID" value="KDA54913.1"/>
    <property type="molecule type" value="Genomic_DNA"/>
</dbReference>
<dbReference type="STRING" id="1312852.EG19_03685"/>
<proteinExistence type="predicted"/>